<evidence type="ECO:0000259" key="2">
    <source>
        <dbReference type="PROSITE" id="PS50234"/>
    </source>
</evidence>
<dbReference type="Gene3D" id="3.40.50.410">
    <property type="entry name" value="von Willebrand factor, type A domain"/>
    <property type="match status" value="2"/>
</dbReference>
<reference evidence="3 4" key="1">
    <citation type="submission" date="2022-12" db="EMBL/GenBank/DDBJ databases">
        <title>Chromosome-level genome of Tegillarca granosa.</title>
        <authorList>
            <person name="Kim J."/>
        </authorList>
    </citation>
    <scope>NUCLEOTIDE SEQUENCE [LARGE SCALE GENOMIC DNA]</scope>
    <source>
        <strain evidence="3">Teg-2019</strain>
        <tissue evidence="3">Adductor muscle</tissue>
    </source>
</reference>
<sequence length="532" mass="58448">MVVQVLDVAVGQVVPYPLPGDGHPIPKHSTDDAKCDKAVDVAFVVDSSRSIYVEDFKLQRKSIHAIVDLFEVGPDKARFSAVSFSHQLFPGFFLNSFSTKDQVLQAIDNITYSKGGATRTYLALKNMREVLFNPNNGARQGVPHVAVVFTDGGTNPGGYDRLSGSEGKQQTVTEANLAKADGTFIFAVGIGPHIDKFELKAIANSPSDKFMVLVPSFSSMNTVEFRNFIAYHICKGTDSTPAPATTPSIPAPTQPNEDPHESVGDEVYDPELDILASDPNHLYKFKVDNLAALTTIKELLAYTVCKEKKKNETAEKICGQKQADIVFVADASTSIGEQDFEKQREFIYEVVHKFDIGPDATQVGLITFSNKSHVQFDLGENTDKQALHSAIKQVHWTGGLTYTADAIHMMMEHSFKPEFGARPNIPKVGIVITDGWSREPGKTIAYANQAQKMGITMFSIGVGRNIEVDELDAIATDPDDYHSFMVDDFSALRSITDAVAIKACDVEASRASQGKKRESRLRELISQLRELY</sequence>
<dbReference type="InterPro" id="IPR036465">
    <property type="entry name" value="vWFA_dom_sf"/>
</dbReference>
<dbReference type="PANTHER" id="PTHR24020:SF20">
    <property type="entry name" value="PH DOMAIN-CONTAINING PROTEIN"/>
    <property type="match status" value="1"/>
</dbReference>
<keyword evidence="4" id="KW-1185">Reference proteome</keyword>
<feature type="domain" description="VWFA" evidence="2">
    <location>
        <begin position="40"/>
        <end position="229"/>
    </location>
</feature>
<organism evidence="3 4">
    <name type="scientific">Tegillarca granosa</name>
    <name type="common">Malaysian cockle</name>
    <name type="synonym">Anadara granosa</name>
    <dbReference type="NCBI Taxonomy" id="220873"/>
    <lineage>
        <taxon>Eukaryota</taxon>
        <taxon>Metazoa</taxon>
        <taxon>Spiralia</taxon>
        <taxon>Lophotrochozoa</taxon>
        <taxon>Mollusca</taxon>
        <taxon>Bivalvia</taxon>
        <taxon>Autobranchia</taxon>
        <taxon>Pteriomorphia</taxon>
        <taxon>Arcoida</taxon>
        <taxon>Arcoidea</taxon>
        <taxon>Arcidae</taxon>
        <taxon>Tegillarca</taxon>
    </lineage>
</organism>
<dbReference type="PROSITE" id="PS50234">
    <property type="entry name" value="VWFA"/>
    <property type="match status" value="2"/>
</dbReference>
<dbReference type="InterPro" id="IPR050525">
    <property type="entry name" value="ECM_Assembly_Org"/>
</dbReference>
<accession>A0ABQ9F732</accession>
<evidence type="ECO:0000313" key="3">
    <source>
        <dbReference type="EMBL" id="KAJ8312085.1"/>
    </source>
</evidence>
<dbReference type="PRINTS" id="PR00453">
    <property type="entry name" value="VWFADOMAIN"/>
</dbReference>
<evidence type="ECO:0000313" key="4">
    <source>
        <dbReference type="Proteomes" id="UP001217089"/>
    </source>
</evidence>
<dbReference type="CDD" id="cd01472">
    <property type="entry name" value="vWA_collagen"/>
    <property type="match status" value="1"/>
</dbReference>
<dbReference type="Proteomes" id="UP001217089">
    <property type="component" value="Unassembled WGS sequence"/>
</dbReference>
<comment type="caution">
    <text evidence="3">The sequence shown here is derived from an EMBL/GenBank/DDBJ whole genome shotgun (WGS) entry which is preliminary data.</text>
</comment>
<dbReference type="PANTHER" id="PTHR24020">
    <property type="entry name" value="COLLAGEN ALPHA"/>
    <property type="match status" value="1"/>
</dbReference>
<name>A0ABQ9F732_TEGGR</name>
<dbReference type="EMBL" id="JARBDR010000440">
    <property type="protein sequence ID" value="KAJ8312085.1"/>
    <property type="molecule type" value="Genomic_DNA"/>
</dbReference>
<dbReference type="SUPFAM" id="SSF53300">
    <property type="entry name" value="vWA-like"/>
    <property type="match status" value="2"/>
</dbReference>
<dbReference type="SMART" id="SM00327">
    <property type="entry name" value="VWA"/>
    <property type="match status" value="2"/>
</dbReference>
<dbReference type="InterPro" id="IPR002035">
    <property type="entry name" value="VWF_A"/>
</dbReference>
<evidence type="ECO:0000256" key="1">
    <source>
        <dbReference type="SAM" id="MobiDB-lite"/>
    </source>
</evidence>
<feature type="domain" description="VWFA" evidence="2">
    <location>
        <begin position="324"/>
        <end position="499"/>
    </location>
</feature>
<protein>
    <recommendedName>
        <fullName evidence="2">VWFA domain-containing protein</fullName>
    </recommendedName>
</protein>
<proteinExistence type="predicted"/>
<dbReference type="Pfam" id="PF00092">
    <property type="entry name" value="VWA"/>
    <property type="match status" value="2"/>
</dbReference>
<feature type="region of interest" description="Disordered" evidence="1">
    <location>
        <begin position="240"/>
        <end position="265"/>
    </location>
</feature>
<gene>
    <name evidence="3" type="ORF">KUTeg_009458</name>
</gene>